<comment type="caution">
    <text evidence="2">The sequence shown here is derived from an EMBL/GenBank/DDBJ whole genome shotgun (WGS) entry which is preliminary data.</text>
</comment>
<name>A0ABW3U676_9GAMM</name>
<dbReference type="RefSeq" id="WP_230438482.1">
    <property type="nucleotide sequence ID" value="NZ_CP087715.1"/>
</dbReference>
<dbReference type="InterPro" id="IPR011460">
    <property type="entry name" value="Lcl_C"/>
</dbReference>
<evidence type="ECO:0000259" key="1">
    <source>
        <dbReference type="Pfam" id="PF07603"/>
    </source>
</evidence>
<keyword evidence="3" id="KW-1185">Reference proteome</keyword>
<dbReference type="Proteomes" id="UP001597264">
    <property type="component" value="Unassembled WGS sequence"/>
</dbReference>
<feature type="domain" description="Lcl C-terminal" evidence="1">
    <location>
        <begin position="13"/>
        <end position="115"/>
    </location>
</feature>
<dbReference type="EMBL" id="JBHTLR010000007">
    <property type="protein sequence ID" value="MFD1216383.1"/>
    <property type="molecule type" value="Genomic_DNA"/>
</dbReference>
<evidence type="ECO:0000313" key="2">
    <source>
        <dbReference type="EMBL" id="MFD1216383.1"/>
    </source>
</evidence>
<proteinExistence type="predicted"/>
<sequence>MNETTAPKTITHANLEWSETLLDGEDVTFEEAEKAIAELGEGWRMPTRLELESILDLSRVDPAVDTEKFPDTQSDFYWASTPCAWNDAAVWCVDFSLGYVGNYHRDYGACVRAVRSGQ</sequence>
<evidence type="ECO:0000313" key="3">
    <source>
        <dbReference type="Proteomes" id="UP001597264"/>
    </source>
</evidence>
<organism evidence="2 3">
    <name type="scientific">Microbulbifer celer</name>
    <dbReference type="NCBI Taxonomy" id="435905"/>
    <lineage>
        <taxon>Bacteria</taxon>
        <taxon>Pseudomonadati</taxon>
        <taxon>Pseudomonadota</taxon>
        <taxon>Gammaproteobacteria</taxon>
        <taxon>Cellvibrionales</taxon>
        <taxon>Microbulbiferaceae</taxon>
        <taxon>Microbulbifer</taxon>
    </lineage>
</organism>
<gene>
    <name evidence="2" type="ORF">ACFQ2X_07230</name>
</gene>
<reference evidence="3" key="1">
    <citation type="journal article" date="2019" name="Int. J. Syst. Evol. Microbiol.">
        <title>The Global Catalogue of Microorganisms (GCM) 10K type strain sequencing project: providing services to taxonomists for standard genome sequencing and annotation.</title>
        <authorList>
            <consortium name="The Broad Institute Genomics Platform"/>
            <consortium name="The Broad Institute Genome Sequencing Center for Infectious Disease"/>
            <person name="Wu L."/>
            <person name="Ma J."/>
        </authorList>
    </citation>
    <scope>NUCLEOTIDE SEQUENCE [LARGE SCALE GENOMIC DNA]</scope>
    <source>
        <strain evidence="3">CCUG 54356</strain>
    </source>
</reference>
<protein>
    <submittedName>
        <fullName evidence="2">DUF1566 domain-containing protein</fullName>
    </submittedName>
</protein>
<dbReference type="Pfam" id="PF07603">
    <property type="entry name" value="Lcl_C"/>
    <property type="match status" value="1"/>
</dbReference>
<accession>A0ABW3U676</accession>